<feature type="transmembrane region" description="Helical" evidence="2">
    <location>
        <begin position="128"/>
        <end position="149"/>
    </location>
</feature>
<dbReference type="AlphaFoldDB" id="A0A418Y9D1"/>
<comment type="caution">
    <text evidence="3">The sequence shown here is derived from an EMBL/GenBank/DDBJ whole genome shotgun (WGS) entry which is preliminary data.</text>
</comment>
<evidence type="ECO:0000256" key="2">
    <source>
        <dbReference type="SAM" id="Phobius"/>
    </source>
</evidence>
<keyword evidence="2" id="KW-0812">Transmembrane</keyword>
<gene>
    <name evidence="3" type="ORF">D1Z90_19980</name>
</gene>
<feature type="non-terminal residue" evidence="3">
    <location>
        <position position="233"/>
    </location>
</feature>
<dbReference type="EMBL" id="QZCH01000056">
    <property type="protein sequence ID" value="RJG37104.1"/>
    <property type="molecule type" value="Genomic_DNA"/>
</dbReference>
<evidence type="ECO:0000313" key="4">
    <source>
        <dbReference type="Proteomes" id="UP000283255"/>
    </source>
</evidence>
<proteinExistence type="predicted"/>
<reference evidence="3 4" key="2">
    <citation type="submission" date="2019-01" db="EMBL/GenBank/DDBJ databases">
        <title>Motilimonas pumilus sp. nov., isolated from the gut of sea cucumber (Apostichopus japonicus).</title>
        <authorList>
            <person name="Wang F.-Q."/>
            <person name="Ren L.-H."/>
            <person name="Lin Y.-W."/>
            <person name="Sun G.-H."/>
            <person name="Du Z.-J."/>
            <person name="Zhao J.-X."/>
            <person name="Liu X.-J."/>
            <person name="Liu L.-J."/>
        </authorList>
    </citation>
    <scope>NUCLEOTIDE SEQUENCE [LARGE SCALE GENOMIC DNA]</scope>
    <source>
        <strain evidence="3 4">PLHSC7-2</strain>
    </source>
</reference>
<evidence type="ECO:0000256" key="1">
    <source>
        <dbReference type="SAM" id="MobiDB-lite"/>
    </source>
</evidence>
<dbReference type="RefSeq" id="WP_147378810.1">
    <property type="nucleotide sequence ID" value="NZ_QZCH01000056.1"/>
</dbReference>
<protein>
    <submittedName>
        <fullName evidence="3">Uncharacterized protein</fullName>
    </submittedName>
</protein>
<reference evidence="3 4" key="1">
    <citation type="submission" date="2018-09" db="EMBL/GenBank/DDBJ databases">
        <authorList>
            <person name="Wang F."/>
        </authorList>
    </citation>
    <scope>NUCLEOTIDE SEQUENCE [LARGE SCALE GENOMIC DNA]</scope>
    <source>
        <strain evidence="3 4">PLHSC7-2</strain>
    </source>
</reference>
<feature type="region of interest" description="Disordered" evidence="1">
    <location>
        <begin position="1"/>
        <end position="22"/>
    </location>
</feature>
<keyword evidence="2" id="KW-1133">Transmembrane helix</keyword>
<evidence type="ECO:0000313" key="3">
    <source>
        <dbReference type="EMBL" id="RJG37104.1"/>
    </source>
</evidence>
<organism evidence="3 4">
    <name type="scientific">Motilimonas pumila</name>
    <dbReference type="NCBI Taxonomy" id="2303987"/>
    <lineage>
        <taxon>Bacteria</taxon>
        <taxon>Pseudomonadati</taxon>
        <taxon>Pseudomonadota</taxon>
        <taxon>Gammaproteobacteria</taxon>
        <taxon>Alteromonadales</taxon>
        <taxon>Alteromonadales genera incertae sedis</taxon>
        <taxon>Motilimonas</taxon>
    </lineage>
</organism>
<name>A0A418Y9D1_9GAMM</name>
<feature type="transmembrane region" description="Helical" evidence="2">
    <location>
        <begin position="96"/>
        <end position="122"/>
    </location>
</feature>
<keyword evidence="2" id="KW-0472">Membrane</keyword>
<keyword evidence="4" id="KW-1185">Reference proteome</keyword>
<dbReference type="Proteomes" id="UP000283255">
    <property type="component" value="Unassembled WGS sequence"/>
</dbReference>
<sequence>MDSYYSESAYRKDKCPTDNPTPAKSGLWQGLSTHTQYTWHNTYNYINPFNRQFPSCWHLDYDYQSKAEEFPIYWPLTHEVWKTDFEEDDAEESCSLILAFLEVFAFPLAYIYLGAGLLTFILGGLAGFFFPMILVIPLLLAVFSTFAFVHSAKSAAKHYKRHKWMGNGFFRRTGKVVRNKTTYDFTDFCAVVERAPMTNGMCHFNLVMQHRLNAKVSLLVFQGGANVDECRRA</sequence>
<accession>A0A418Y9D1</accession>